<dbReference type="PANTHER" id="PTHR47356">
    <property type="entry name" value="FAD-DEPENDENT MONOOXYGENASE ASQG-RELATED"/>
    <property type="match status" value="1"/>
</dbReference>
<dbReference type="PANTHER" id="PTHR47356:SF2">
    <property type="entry name" value="FAD-BINDING DOMAIN-CONTAINING PROTEIN-RELATED"/>
    <property type="match status" value="1"/>
</dbReference>
<evidence type="ECO:0000313" key="8">
    <source>
        <dbReference type="Proteomes" id="UP001610444"/>
    </source>
</evidence>
<evidence type="ECO:0000256" key="2">
    <source>
        <dbReference type="ARBA" id="ARBA00022630"/>
    </source>
</evidence>
<keyword evidence="8" id="KW-1185">Reference proteome</keyword>
<dbReference type="SUPFAM" id="SSF51905">
    <property type="entry name" value="FAD/NAD(P)-binding domain"/>
    <property type="match status" value="1"/>
</dbReference>
<dbReference type="InterPro" id="IPR002938">
    <property type="entry name" value="FAD-bd"/>
</dbReference>
<name>A0ABR4KZY0_9EURO</name>
<dbReference type="GeneID" id="98157844"/>
<feature type="transmembrane region" description="Helical" evidence="5">
    <location>
        <begin position="600"/>
        <end position="619"/>
    </location>
</feature>
<feature type="transmembrane region" description="Helical" evidence="5">
    <location>
        <begin position="673"/>
        <end position="696"/>
    </location>
</feature>
<feature type="transmembrane region" description="Helical" evidence="5">
    <location>
        <begin position="496"/>
        <end position="513"/>
    </location>
</feature>
<comment type="similarity">
    <text evidence="1">Belongs to the paxM FAD-dependent monooxygenase family.</text>
</comment>
<keyword evidence="3" id="KW-0274">FAD</keyword>
<gene>
    <name evidence="7" type="ORF">BJX68DRAFT_253186</name>
</gene>
<keyword evidence="5" id="KW-0812">Transmembrane</keyword>
<evidence type="ECO:0000256" key="5">
    <source>
        <dbReference type="SAM" id="Phobius"/>
    </source>
</evidence>
<evidence type="ECO:0000313" key="7">
    <source>
        <dbReference type="EMBL" id="KAL2856812.1"/>
    </source>
</evidence>
<keyword evidence="4" id="KW-0560">Oxidoreductase</keyword>
<dbReference type="EMBL" id="JBFXLR010000007">
    <property type="protein sequence ID" value="KAL2856812.1"/>
    <property type="molecule type" value="Genomic_DNA"/>
</dbReference>
<feature type="domain" description="FAD-binding" evidence="6">
    <location>
        <begin position="5"/>
        <end position="70"/>
    </location>
</feature>
<sequence length="721" mass="80644">MSGLKILIVGGSVTGLTLAAIFERYGIDYTLLENHADVTPALGASIGLLAHGSRVLDQLGCFEELLPFGNGVENMDMYDPDGKKMGSHKGLGTYMESMIHLSSTVAKIKHHDGGVSIETRDGRIFTGDFVVGADGVHSKTRGEMWRLAKADGHDLTADRKAIKSTHSCIFGISHGLTQVKSTDAWRTCRQDRHYLICGAPNGLTFWFCFFKNRKSAATWDALRYSEEEKEQIAVEFATDHTRPDVTFADLYRTSSSLGVVPVEEFVLNRYYYKRILLLGDSVHKMHPITGHGGNAAIEDCAYLVNRLQDLLERGQTPTYSQLQDIFHELQEERQPRTEFLTKGAHRLARLESFGTPILKQVMLHIFPRVPCENILAGLAESMTQGKPLMYLPLPQRAKRLTPYDDEVAVTPKRRSALSSYTWVLLFLLAGSLRYLLPLDATSSQNPANLTESASWRHYEGRTYFCISALWTVESYRSALSLGPLLTPIPWMLLSEYIGWHIAVSLYSALWVLGTRYRGFYHPWPRAVPLAAAEALLIALPVALWGSVIVEDIALGAFTLYRRAAPYILLPVLTSLFSYVFKRDGTRWVPALQWGNRDISYTSPFFSLIFIDVGISHISFVMNDLIPVLGAYTVSLPDEVVGFVSITLLIVLWLLFTAWDLHRVKILNWALGRAGLYIVLGLALVGPGATLIAAWWAREKVWEKSRQRISDARYAGAAPQLK</sequence>
<keyword evidence="5" id="KW-1133">Transmembrane helix</keyword>
<dbReference type="InterPro" id="IPR050562">
    <property type="entry name" value="FAD_mOase_fung"/>
</dbReference>
<protein>
    <recommendedName>
        <fullName evidence="6">FAD-binding domain-containing protein</fullName>
    </recommendedName>
</protein>
<reference evidence="7 8" key="1">
    <citation type="submission" date="2024-07" db="EMBL/GenBank/DDBJ databases">
        <title>Section-level genome sequencing and comparative genomics of Aspergillus sections Usti and Cavernicolus.</title>
        <authorList>
            <consortium name="Lawrence Berkeley National Laboratory"/>
            <person name="Nybo J.L."/>
            <person name="Vesth T.C."/>
            <person name="Theobald S."/>
            <person name="Frisvad J.C."/>
            <person name="Larsen T.O."/>
            <person name="Kjaerboelling I."/>
            <person name="Rothschild-Mancinelli K."/>
            <person name="Lyhne E.K."/>
            <person name="Kogle M.E."/>
            <person name="Barry K."/>
            <person name="Clum A."/>
            <person name="Na H."/>
            <person name="Ledsgaard L."/>
            <person name="Lin J."/>
            <person name="Lipzen A."/>
            <person name="Kuo A."/>
            <person name="Riley R."/>
            <person name="Mondo S."/>
            <person name="LaButti K."/>
            <person name="Haridas S."/>
            <person name="Pangalinan J."/>
            <person name="Salamov A.A."/>
            <person name="Simmons B.A."/>
            <person name="Magnuson J.K."/>
            <person name="Chen J."/>
            <person name="Drula E."/>
            <person name="Henrissat B."/>
            <person name="Wiebenga A."/>
            <person name="Lubbers R.J."/>
            <person name="Gomes A.C."/>
            <person name="Macurrencykelacurrency M.R."/>
            <person name="Stajich J."/>
            <person name="Grigoriev I.V."/>
            <person name="Mortensen U.H."/>
            <person name="De vries R.P."/>
            <person name="Baker S.E."/>
            <person name="Andersen M.R."/>
        </authorList>
    </citation>
    <scope>NUCLEOTIDE SEQUENCE [LARGE SCALE GENOMIC DNA]</scope>
    <source>
        <strain evidence="7 8">CBS 756.74</strain>
    </source>
</reference>
<feature type="domain" description="FAD-binding" evidence="6">
    <location>
        <begin position="105"/>
        <end position="312"/>
    </location>
</feature>
<dbReference type="Gene3D" id="3.50.50.60">
    <property type="entry name" value="FAD/NAD(P)-binding domain"/>
    <property type="match status" value="1"/>
</dbReference>
<dbReference type="InterPro" id="IPR036188">
    <property type="entry name" value="FAD/NAD-bd_sf"/>
</dbReference>
<dbReference type="RefSeq" id="XP_070902676.1">
    <property type="nucleotide sequence ID" value="XM_071042680.1"/>
</dbReference>
<proteinExistence type="inferred from homology"/>
<accession>A0ABR4KZY0</accession>
<evidence type="ECO:0000259" key="6">
    <source>
        <dbReference type="Pfam" id="PF01494"/>
    </source>
</evidence>
<feature type="transmembrane region" description="Helical" evidence="5">
    <location>
        <begin position="563"/>
        <end position="580"/>
    </location>
</feature>
<organism evidence="7 8">
    <name type="scientific">Aspergillus pseudodeflectus</name>
    <dbReference type="NCBI Taxonomy" id="176178"/>
    <lineage>
        <taxon>Eukaryota</taxon>
        <taxon>Fungi</taxon>
        <taxon>Dikarya</taxon>
        <taxon>Ascomycota</taxon>
        <taxon>Pezizomycotina</taxon>
        <taxon>Eurotiomycetes</taxon>
        <taxon>Eurotiomycetidae</taxon>
        <taxon>Eurotiales</taxon>
        <taxon>Aspergillaceae</taxon>
        <taxon>Aspergillus</taxon>
        <taxon>Aspergillus subgen. Nidulantes</taxon>
    </lineage>
</organism>
<comment type="caution">
    <text evidence="7">The sequence shown here is derived from an EMBL/GenBank/DDBJ whole genome shotgun (WGS) entry which is preliminary data.</text>
</comment>
<dbReference type="Proteomes" id="UP001610444">
    <property type="component" value="Unassembled WGS sequence"/>
</dbReference>
<keyword evidence="2" id="KW-0285">Flavoprotein</keyword>
<dbReference type="PRINTS" id="PR00420">
    <property type="entry name" value="RNGMNOXGNASE"/>
</dbReference>
<evidence type="ECO:0000256" key="3">
    <source>
        <dbReference type="ARBA" id="ARBA00022827"/>
    </source>
</evidence>
<evidence type="ECO:0000256" key="1">
    <source>
        <dbReference type="ARBA" id="ARBA00007992"/>
    </source>
</evidence>
<feature type="transmembrane region" description="Helical" evidence="5">
    <location>
        <begin position="639"/>
        <end position="661"/>
    </location>
</feature>
<keyword evidence="5" id="KW-0472">Membrane</keyword>
<feature type="transmembrane region" description="Helical" evidence="5">
    <location>
        <begin position="534"/>
        <end position="557"/>
    </location>
</feature>
<dbReference type="Pfam" id="PF01494">
    <property type="entry name" value="FAD_binding_3"/>
    <property type="match status" value="2"/>
</dbReference>
<evidence type="ECO:0000256" key="4">
    <source>
        <dbReference type="ARBA" id="ARBA00023002"/>
    </source>
</evidence>